<name>A0AAD8EAD6_DIPPU</name>
<dbReference type="Proteomes" id="UP001233999">
    <property type="component" value="Unassembled WGS sequence"/>
</dbReference>
<feature type="non-terminal residue" evidence="1">
    <location>
        <position position="102"/>
    </location>
</feature>
<dbReference type="EMBL" id="JASPKZ010007643">
    <property type="protein sequence ID" value="KAJ9583210.1"/>
    <property type="molecule type" value="Genomic_DNA"/>
</dbReference>
<gene>
    <name evidence="1" type="ORF">L9F63_022442</name>
</gene>
<evidence type="ECO:0000313" key="2">
    <source>
        <dbReference type="Proteomes" id="UP001233999"/>
    </source>
</evidence>
<accession>A0AAD8EAD6</accession>
<sequence length="102" mass="12111">KIITHPISLLLYKSSSLEILKYNIHNSYHFKHDTNSSIKAICRLMIIGRKRWVDGNISHRSERYVIQDYHWYFDIQFASHDCGRIRKLCLLVHIAVSRPVMT</sequence>
<keyword evidence="2" id="KW-1185">Reference proteome</keyword>
<dbReference type="AlphaFoldDB" id="A0AAD8EAD6"/>
<organism evidence="1 2">
    <name type="scientific">Diploptera punctata</name>
    <name type="common">Pacific beetle cockroach</name>
    <dbReference type="NCBI Taxonomy" id="6984"/>
    <lineage>
        <taxon>Eukaryota</taxon>
        <taxon>Metazoa</taxon>
        <taxon>Ecdysozoa</taxon>
        <taxon>Arthropoda</taxon>
        <taxon>Hexapoda</taxon>
        <taxon>Insecta</taxon>
        <taxon>Pterygota</taxon>
        <taxon>Neoptera</taxon>
        <taxon>Polyneoptera</taxon>
        <taxon>Dictyoptera</taxon>
        <taxon>Blattodea</taxon>
        <taxon>Blaberoidea</taxon>
        <taxon>Blaberidae</taxon>
        <taxon>Diplopterinae</taxon>
        <taxon>Diploptera</taxon>
    </lineage>
</organism>
<reference evidence="1" key="1">
    <citation type="journal article" date="2023" name="IScience">
        <title>Live-bearing cockroach genome reveals convergent evolutionary mechanisms linked to viviparity in insects and beyond.</title>
        <authorList>
            <person name="Fouks B."/>
            <person name="Harrison M.C."/>
            <person name="Mikhailova A.A."/>
            <person name="Marchal E."/>
            <person name="English S."/>
            <person name="Carruthers M."/>
            <person name="Jennings E.C."/>
            <person name="Chiamaka E.L."/>
            <person name="Frigard R.A."/>
            <person name="Pippel M."/>
            <person name="Attardo G.M."/>
            <person name="Benoit J.B."/>
            <person name="Bornberg-Bauer E."/>
            <person name="Tobe S.S."/>
        </authorList>
    </citation>
    <scope>NUCLEOTIDE SEQUENCE</scope>
    <source>
        <strain evidence="1">Stay&amp;Tobe</strain>
    </source>
</reference>
<comment type="caution">
    <text evidence="1">The sequence shown here is derived from an EMBL/GenBank/DDBJ whole genome shotgun (WGS) entry which is preliminary data.</text>
</comment>
<evidence type="ECO:0000313" key="1">
    <source>
        <dbReference type="EMBL" id="KAJ9583210.1"/>
    </source>
</evidence>
<reference evidence="1" key="2">
    <citation type="submission" date="2023-05" db="EMBL/GenBank/DDBJ databases">
        <authorList>
            <person name="Fouks B."/>
        </authorList>
    </citation>
    <scope>NUCLEOTIDE SEQUENCE</scope>
    <source>
        <strain evidence="1">Stay&amp;Tobe</strain>
        <tissue evidence="1">Testes</tissue>
    </source>
</reference>
<proteinExistence type="predicted"/>
<protein>
    <submittedName>
        <fullName evidence="1">Uncharacterized protein</fullName>
    </submittedName>
</protein>
<feature type="non-terminal residue" evidence="1">
    <location>
        <position position="1"/>
    </location>
</feature>